<feature type="transmembrane region" description="Helical" evidence="2">
    <location>
        <begin position="38"/>
        <end position="59"/>
    </location>
</feature>
<feature type="domain" description="YhdP central" evidence="3">
    <location>
        <begin position="352"/>
        <end position="835"/>
    </location>
</feature>
<keyword evidence="5" id="KW-1185">Reference proteome</keyword>
<dbReference type="Pfam" id="PF13116">
    <property type="entry name" value="YhdP"/>
    <property type="match status" value="1"/>
</dbReference>
<name>A0A844AKG8_9RHOB</name>
<evidence type="ECO:0000256" key="1">
    <source>
        <dbReference type="SAM" id="MobiDB-lite"/>
    </source>
</evidence>
<comment type="caution">
    <text evidence="4">The sequence shown here is derived from an EMBL/GenBank/DDBJ whole genome shotgun (WGS) entry which is preliminary data.</text>
</comment>
<evidence type="ECO:0000313" key="5">
    <source>
        <dbReference type="Proteomes" id="UP000436694"/>
    </source>
</evidence>
<keyword evidence="2" id="KW-0472">Membrane</keyword>
<proteinExistence type="predicted"/>
<dbReference type="AlphaFoldDB" id="A0A844AKG8"/>
<keyword evidence="2" id="KW-1133">Transmembrane helix</keyword>
<reference evidence="4 5" key="1">
    <citation type="submission" date="2019-10" db="EMBL/GenBank/DDBJ databases">
        <title>Epibacterium sp. nov., isolated from seawater.</title>
        <authorList>
            <person name="Zhang X."/>
            <person name="Li N."/>
        </authorList>
    </citation>
    <scope>NUCLEOTIDE SEQUENCE [LARGE SCALE GENOMIC DNA]</scope>
    <source>
        <strain evidence="4 5">SM1969</strain>
    </source>
</reference>
<feature type="region of interest" description="Disordered" evidence="1">
    <location>
        <begin position="1115"/>
        <end position="1137"/>
    </location>
</feature>
<dbReference type="EMBL" id="WIXK01000001">
    <property type="protein sequence ID" value="MQY41619.1"/>
    <property type="molecule type" value="Genomic_DNA"/>
</dbReference>
<evidence type="ECO:0000313" key="4">
    <source>
        <dbReference type="EMBL" id="MQY41619.1"/>
    </source>
</evidence>
<protein>
    <submittedName>
        <fullName evidence="4">DUF3971 domain-containing protein</fullName>
    </submittedName>
</protein>
<evidence type="ECO:0000259" key="3">
    <source>
        <dbReference type="Pfam" id="PF13116"/>
    </source>
</evidence>
<dbReference type="InterPro" id="IPR025263">
    <property type="entry name" value="YhdP_central"/>
</dbReference>
<sequence>MERENSSSDAVVTQGTAPPEALRVSAWRRACNQGLRRMLRRAIFALVLFVGFGIGLVYISKERSIDVPDWAREKIEAHIEAQLGELSIEFGALRVILNEGLRPRVALRDVVLRYPDGQAAAQLNDMAAAISLGGLFYGRFQPKDIYLGGVLATLRQDGEQMALSLADGGTAVRQAQNLPDLIEQWDAYFDLPMLSALRAVEVEAISLRYEDLRINRAWTLDGGFLTMDRNRDELALSAGFSVLGGGDTVGAIEANYTSDIGDTAAEFGISFTDLASEDIAVQSPALGWLNVLRAPISGSVRGSLDSEGGLNPVAANLDVGRGALQPDPQARPVSFDGASSYFTYYPAEQILQFDALEVSSDLGSGQMEGVARLSGIENGQLTDLVGQLRFSDLSLNPLKLYDSEQSFPGVTTDFKLELNPFRFRLGEATVTHRQSTAHLSGEIWTGPEGWAYALDGTVDYATMDQVKELWPVTAPPKARQWVRDNILAGIGRDAQISLRSQGDAPPFVSLSLGFQGLEVRYQKQMPHLTDAQGQFSIHGDRLVASLGAGRVTPPEGGALDAAGTSFIIPDLSVKGGSPAVVRIAAKGAVQAALSMLNQPPLQVLKYTGLGTDLSAGYVEATGTLALPLKDHLPISAVEYHYAGTIYGVKSDTLVEDYTLTARELSLSGDNSYVAIQGDAALSGVPATARWYLPLAGGAGEHHVAGRVELSPEALDAFNVGLPRGMVRGKGQADFKVSLPKDAVPELTLRSDLRGVRLRIPSLDWAKSTNGRGDLRLKVALGERPAVEALELETAGLNARGRISLRDGGGLNEATFTALSIGNWLKGSATLAGRGGAAPAVRLTGGQLDLRRAPFGTLGGSGGSSGGGSGGAGIGPIEFALNRIQVTDSIALTDARGRVQTSGGVNGQFRGRLNGQTPINGVLVPQAAGMAMRIQAENAGGVFRSAGVLRHAEGGRFDMTLQPTGRAGLFRGRVVAENIRVKRAPAMLALVNAVSLVGLVTELTGNGLLFTKVEADFELAPTHIKVHKSSAVGPSIGLSMDGVYDLRNSRLDMRGVLSPIYALNVVGSVLTRKGEGLIGFAFNLRGTADDPDVSVNPLSGLAPGFLREIFRREAPLAPGEVRPPRKSLQQRREEREER</sequence>
<dbReference type="Proteomes" id="UP000436694">
    <property type="component" value="Unassembled WGS sequence"/>
</dbReference>
<keyword evidence="2" id="KW-0812">Transmembrane</keyword>
<accession>A0A844AKG8</accession>
<evidence type="ECO:0000256" key="2">
    <source>
        <dbReference type="SAM" id="Phobius"/>
    </source>
</evidence>
<gene>
    <name evidence="4" type="ORF">GG681_03120</name>
</gene>
<dbReference type="RefSeq" id="WP_153544942.1">
    <property type="nucleotide sequence ID" value="NZ_WIXK01000001.1"/>
</dbReference>
<organism evidence="4 5">
    <name type="scientific">Tritonibacter aquimaris</name>
    <dbReference type="NCBI Taxonomy" id="2663379"/>
    <lineage>
        <taxon>Bacteria</taxon>
        <taxon>Pseudomonadati</taxon>
        <taxon>Pseudomonadota</taxon>
        <taxon>Alphaproteobacteria</taxon>
        <taxon>Rhodobacterales</taxon>
        <taxon>Paracoccaceae</taxon>
        <taxon>Tritonibacter</taxon>
    </lineage>
</organism>